<dbReference type="AlphaFoldDB" id="A0A133VFS4"/>
<protein>
    <submittedName>
        <fullName evidence="1">Uncharacterized protein</fullName>
    </submittedName>
</protein>
<reference evidence="1 2" key="1">
    <citation type="journal article" date="2016" name="Sci. Rep.">
        <title>Metabolic traits of an uncultured archaeal lineage -MSBL1- from brine pools of the Red Sea.</title>
        <authorList>
            <person name="Mwirichia R."/>
            <person name="Alam I."/>
            <person name="Rashid M."/>
            <person name="Vinu M."/>
            <person name="Ba-Alawi W."/>
            <person name="Anthony Kamau A."/>
            <person name="Kamanda Ngugi D."/>
            <person name="Goker M."/>
            <person name="Klenk H.P."/>
            <person name="Bajic V."/>
            <person name="Stingl U."/>
        </authorList>
    </citation>
    <scope>NUCLEOTIDE SEQUENCE [LARGE SCALE GENOMIC DNA]</scope>
    <source>
        <strain evidence="1">SCGC-AAA382A03</strain>
    </source>
</reference>
<keyword evidence="2" id="KW-1185">Reference proteome</keyword>
<name>A0A133VFS4_9EURY</name>
<evidence type="ECO:0000313" key="1">
    <source>
        <dbReference type="EMBL" id="KXB05277.1"/>
    </source>
</evidence>
<evidence type="ECO:0000313" key="2">
    <source>
        <dbReference type="Proteomes" id="UP000070549"/>
    </source>
</evidence>
<feature type="non-terminal residue" evidence="1">
    <location>
        <position position="1"/>
    </location>
</feature>
<gene>
    <name evidence="1" type="ORF">AKJ49_01110</name>
</gene>
<accession>A0A133VFS4</accession>
<dbReference type="EMBL" id="LHYC01000024">
    <property type="protein sequence ID" value="KXB05277.1"/>
    <property type="molecule type" value="Genomic_DNA"/>
</dbReference>
<proteinExistence type="predicted"/>
<comment type="caution">
    <text evidence="1">The sequence shown here is derived from an EMBL/GenBank/DDBJ whole genome shotgun (WGS) entry which is preliminary data.</text>
</comment>
<sequence length="105" mass="12180">FGGAINLVQIQKNKRTPGVDKRLVLIKPTKKGHEEKQVIGREKQVAKLLNVNIKIVEERIEILTRRDKIGRTGVFLERKLTPDENIETVWNQISRNNPEISKRYP</sequence>
<organism evidence="1 2">
    <name type="scientific">candidate division MSBL1 archaeon SCGC-AAA382A03</name>
    <dbReference type="NCBI Taxonomy" id="1698278"/>
    <lineage>
        <taxon>Archaea</taxon>
        <taxon>Methanobacteriati</taxon>
        <taxon>Methanobacteriota</taxon>
        <taxon>candidate division MSBL1</taxon>
    </lineage>
</organism>
<dbReference type="Proteomes" id="UP000070549">
    <property type="component" value="Unassembled WGS sequence"/>
</dbReference>